<organism evidence="1 2">
    <name type="scientific">Mycolicibacterium novocastrense</name>
    <name type="common">Mycobacterium novocastrense</name>
    <dbReference type="NCBI Taxonomy" id="59813"/>
    <lineage>
        <taxon>Bacteria</taxon>
        <taxon>Bacillati</taxon>
        <taxon>Actinomycetota</taxon>
        <taxon>Actinomycetes</taxon>
        <taxon>Mycobacteriales</taxon>
        <taxon>Mycobacteriaceae</taxon>
        <taxon>Mycolicibacterium</taxon>
    </lineage>
</organism>
<protein>
    <submittedName>
        <fullName evidence="1">MOSC domain-containing protein</fullName>
    </submittedName>
</protein>
<accession>A0ABQ0KSV1</accession>
<dbReference type="EMBL" id="BCTA01000096">
    <property type="protein sequence ID" value="GAT12692.1"/>
    <property type="molecule type" value="Genomic_DNA"/>
</dbReference>
<sequence length="89" mass="9357">MRSRSDSPASDCTIWRKVRTRPAIPSAASNVDVISPLYQRSSRRTYTSAVHVTALNIAPGSRLPMCSVGEVVAEAGTGLVGVLTASGLQ</sequence>
<evidence type="ECO:0000313" key="2">
    <source>
        <dbReference type="Proteomes" id="UP000069773"/>
    </source>
</evidence>
<gene>
    <name evidence="1" type="ORF">RMCN_5825</name>
</gene>
<reference evidence="1 2" key="1">
    <citation type="journal article" date="2016" name="Genome Announc.">
        <title>Draft Genome Sequences of Five Rapidly Growing Mycobacterium Species, M. thermoresistibile, M. fortuitum subsp. acetamidolyticum, M. canariasense, M. brisbanense, and M. novocastrense.</title>
        <authorList>
            <person name="Katahira K."/>
            <person name="Ogura Y."/>
            <person name="Gotoh Y."/>
            <person name="Hayashi T."/>
        </authorList>
    </citation>
    <scope>NUCLEOTIDE SEQUENCE [LARGE SCALE GENOMIC DNA]</scope>
    <source>
        <strain evidence="1 2">JCM18114</strain>
    </source>
</reference>
<name>A0ABQ0KSV1_MYCNV</name>
<evidence type="ECO:0000313" key="1">
    <source>
        <dbReference type="EMBL" id="GAT12692.1"/>
    </source>
</evidence>
<dbReference type="Proteomes" id="UP000069773">
    <property type="component" value="Unassembled WGS sequence"/>
</dbReference>
<keyword evidence="2" id="KW-1185">Reference proteome</keyword>
<proteinExistence type="predicted"/>
<comment type="caution">
    <text evidence="1">The sequence shown here is derived from an EMBL/GenBank/DDBJ whole genome shotgun (WGS) entry which is preliminary data.</text>
</comment>